<dbReference type="Pfam" id="PF00694">
    <property type="entry name" value="Aconitase_C"/>
    <property type="match status" value="1"/>
</dbReference>
<dbReference type="InterPro" id="IPR015928">
    <property type="entry name" value="Aconitase/3IPM_dehydase_swvl"/>
</dbReference>
<evidence type="ECO:0000256" key="1">
    <source>
        <dbReference type="ARBA" id="ARBA00017233"/>
    </source>
</evidence>
<feature type="domain" description="Aconitase A/isopropylmalate dehydratase small subunit swivel" evidence="5">
    <location>
        <begin position="33"/>
        <end position="110"/>
    </location>
</feature>
<name>A0ABZ2MHF8_9MICO</name>
<dbReference type="Gene3D" id="3.20.19.10">
    <property type="entry name" value="Aconitase, domain 4"/>
    <property type="match status" value="1"/>
</dbReference>
<evidence type="ECO:0000256" key="3">
    <source>
        <dbReference type="ARBA" id="ARBA00031631"/>
    </source>
</evidence>
<accession>A0ABZ2MHF8</accession>
<dbReference type="PANTHER" id="PTHR43345">
    <property type="entry name" value="3-ISOPROPYLMALATE DEHYDRATASE SMALL SUBUNIT 2-RELATED-RELATED"/>
    <property type="match status" value="1"/>
</dbReference>
<protein>
    <recommendedName>
        <fullName evidence="1">3-isopropylmalate dehydratase small subunit</fullName>
    </recommendedName>
    <alternativeName>
        <fullName evidence="3">Alpha-IPM isomerase</fullName>
    </alternativeName>
    <alternativeName>
        <fullName evidence="4">Isopropylmalate isomerase</fullName>
    </alternativeName>
</protein>
<dbReference type="PANTHER" id="PTHR43345:SF2">
    <property type="entry name" value="3-ISOPROPYLMALATE DEHYDRATASE SMALL SUBUNIT 1"/>
    <property type="match status" value="1"/>
</dbReference>
<evidence type="ECO:0000256" key="4">
    <source>
        <dbReference type="ARBA" id="ARBA00033368"/>
    </source>
</evidence>
<sequence>MTALPQVLPDVLTGRVAWIFGDDHDIDLMIGVENIKYTDPDHLHSVCMKAYEEDFTDKVREGDWLVGGRNFGYGHPHYVAMTAMRNEGIVGVIAESFAPGFWRGEVSNGMPLLTVPGVSSAVERWDELEVNWREATVKVASKGLELQGQPLNERGQEMIAAGGRYALLLAEHGTKVN</sequence>
<evidence type="ECO:0000313" key="7">
    <source>
        <dbReference type="Proteomes" id="UP001382727"/>
    </source>
</evidence>
<dbReference type="SUPFAM" id="SSF52016">
    <property type="entry name" value="LeuD/IlvD-like"/>
    <property type="match status" value="1"/>
</dbReference>
<evidence type="ECO:0000259" key="5">
    <source>
        <dbReference type="Pfam" id="PF00694"/>
    </source>
</evidence>
<dbReference type="Proteomes" id="UP001382727">
    <property type="component" value="Chromosome"/>
</dbReference>
<proteinExistence type="predicted"/>
<dbReference type="RefSeq" id="WP_338749513.1">
    <property type="nucleotide sequence ID" value="NZ_CP144913.1"/>
</dbReference>
<dbReference type="InterPro" id="IPR000573">
    <property type="entry name" value="AconitaseA/IPMdHydase_ssu_swvl"/>
</dbReference>
<dbReference type="InterPro" id="IPR050075">
    <property type="entry name" value="LeuD"/>
</dbReference>
<keyword evidence="2" id="KW-0456">Lyase</keyword>
<evidence type="ECO:0000256" key="2">
    <source>
        <dbReference type="ARBA" id="ARBA00023239"/>
    </source>
</evidence>
<organism evidence="6 7">
    <name type="scientific">Janibacter alittae</name>
    <dbReference type="NCBI Taxonomy" id="3115209"/>
    <lineage>
        <taxon>Bacteria</taxon>
        <taxon>Bacillati</taxon>
        <taxon>Actinomycetota</taxon>
        <taxon>Actinomycetes</taxon>
        <taxon>Micrococcales</taxon>
        <taxon>Intrasporangiaceae</taxon>
        <taxon>Janibacter</taxon>
    </lineage>
</organism>
<dbReference type="EMBL" id="CP144913">
    <property type="protein sequence ID" value="WXB76489.1"/>
    <property type="molecule type" value="Genomic_DNA"/>
</dbReference>
<reference evidence="6 7" key="1">
    <citation type="submission" date="2024-02" db="EMBL/GenBank/DDBJ databases">
        <title>Janibacter sp. nov., isolated from gut of marine sandworm.</title>
        <authorList>
            <person name="Kim B."/>
            <person name="Jun M.O."/>
            <person name="Shin N.-R."/>
        </authorList>
    </citation>
    <scope>NUCLEOTIDE SEQUENCE [LARGE SCALE GENOMIC DNA]</scope>
    <source>
        <strain evidence="6 7">A1S7</strain>
    </source>
</reference>
<gene>
    <name evidence="6" type="ORF">V1351_00085</name>
</gene>
<evidence type="ECO:0000313" key="6">
    <source>
        <dbReference type="EMBL" id="WXB76489.1"/>
    </source>
</evidence>
<keyword evidence="7" id="KW-1185">Reference proteome</keyword>